<dbReference type="PANTHER" id="PTHR43434">
    <property type="entry name" value="PHOSPHOGLYCOLATE PHOSPHATASE"/>
    <property type="match status" value="1"/>
</dbReference>
<dbReference type="GO" id="GO:0008967">
    <property type="term" value="F:phosphoglycolate phosphatase activity"/>
    <property type="evidence" value="ECO:0007669"/>
    <property type="project" value="TreeGrafter"/>
</dbReference>
<proteinExistence type="inferred from homology"/>
<comment type="caution">
    <text evidence="3">The sequence shown here is derived from an EMBL/GenBank/DDBJ whole genome shotgun (WGS) entry which is preliminary data.</text>
</comment>
<evidence type="ECO:0000313" key="4">
    <source>
        <dbReference type="EMBL" id="HHF48743.1"/>
    </source>
</evidence>
<dbReference type="EMBL" id="DRUC01000096">
    <property type="protein sequence ID" value="HHF48743.1"/>
    <property type="molecule type" value="Genomic_DNA"/>
</dbReference>
<gene>
    <name evidence="4" type="ORF">ENL48_06370</name>
    <name evidence="3" type="ORF">ENT89_01070</name>
    <name evidence="2" type="ORF">ENX77_01645</name>
</gene>
<dbReference type="PANTHER" id="PTHR43434:SF1">
    <property type="entry name" value="PHOSPHOGLYCOLATE PHOSPHATASE"/>
    <property type="match status" value="1"/>
</dbReference>
<reference evidence="3" key="1">
    <citation type="journal article" date="2020" name="mSystems">
        <title>Genome- and Community-Level Interaction Insights into Carbon Utilization and Element Cycling Functions of Hydrothermarchaeota in Hydrothermal Sediment.</title>
        <authorList>
            <person name="Zhou Z."/>
            <person name="Liu Y."/>
            <person name="Xu W."/>
            <person name="Pan J."/>
            <person name="Luo Z.H."/>
            <person name="Li M."/>
        </authorList>
    </citation>
    <scope>NUCLEOTIDE SEQUENCE [LARGE SCALE GENOMIC DNA]</scope>
    <source>
        <strain evidence="4">SpSt-10</strain>
        <strain evidence="3">SpSt-62</strain>
        <strain evidence="2">SpSt-97</strain>
    </source>
</reference>
<evidence type="ECO:0000313" key="3">
    <source>
        <dbReference type="EMBL" id="HGU58807.1"/>
    </source>
</evidence>
<name>A0A7C4S4U3_9EURY</name>
<dbReference type="InterPro" id="IPR006439">
    <property type="entry name" value="HAD-SF_hydro_IA"/>
</dbReference>
<dbReference type="AlphaFoldDB" id="A0A7C4S4U3"/>
<organism evidence="3">
    <name type="scientific">Geoglobus ahangari</name>
    <dbReference type="NCBI Taxonomy" id="113653"/>
    <lineage>
        <taxon>Archaea</taxon>
        <taxon>Methanobacteriati</taxon>
        <taxon>Methanobacteriota</taxon>
        <taxon>Archaeoglobi</taxon>
        <taxon>Archaeoglobales</taxon>
        <taxon>Archaeoglobaceae</taxon>
        <taxon>Geoglobus</taxon>
    </lineage>
</organism>
<dbReference type="SFLD" id="SFLDS00003">
    <property type="entry name" value="Haloacid_Dehalogenase"/>
    <property type="match status" value="1"/>
</dbReference>
<protein>
    <submittedName>
        <fullName evidence="3">HAD family hydrolase</fullName>
    </submittedName>
</protein>
<comment type="similarity">
    <text evidence="1">Belongs to the HAD-like hydrolase superfamily.</text>
</comment>
<keyword evidence="3" id="KW-0378">Hydrolase</keyword>
<dbReference type="GO" id="GO:0006281">
    <property type="term" value="P:DNA repair"/>
    <property type="evidence" value="ECO:0007669"/>
    <property type="project" value="TreeGrafter"/>
</dbReference>
<accession>A0A7C4S4U3</accession>
<dbReference type="InterPro" id="IPR023214">
    <property type="entry name" value="HAD_sf"/>
</dbReference>
<dbReference type="Gene3D" id="3.40.50.1000">
    <property type="entry name" value="HAD superfamily/HAD-like"/>
    <property type="match status" value="1"/>
</dbReference>
<evidence type="ECO:0000256" key="1">
    <source>
        <dbReference type="ARBA" id="ARBA00007958"/>
    </source>
</evidence>
<dbReference type="Pfam" id="PF13419">
    <property type="entry name" value="HAD_2"/>
    <property type="match status" value="1"/>
</dbReference>
<dbReference type="SUPFAM" id="SSF56784">
    <property type="entry name" value="HAD-like"/>
    <property type="match status" value="1"/>
</dbReference>
<dbReference type="SFLD" id="SFLDG01129">
    <property type="entry name" value="C1.5:_HAD__Beta-PGM__Phosphata"/>
    <property type="match status" value="1"/>
</dbReference>
<dbReference type="NCBIfam" id="TIGR01549">
    <property type="entry name" value="HAD-SF-IA-v1"/>
    <property type="match status" value="1"/>
</dbReference>
<sequence>MEFVVFDMDGTIVEFNIPVDEIRRRFNIRGYILEDILKRENRDELLRILESYEIEAAKRSRLYAGVREFTDFLRENGVVTAVYTRNSKKSVKINLERHKLNFDYIFTREDAIKPSPDPILKIIYENDFKKERCVMIGDYFFDYQTARNAGIKFWLFVNEKNRSLLNGIPYDLKFNCYFKLLEKARQYGLGMHP</sequence>
<dbReference type="EMBL" id="DTAK01000007">
    <property type="protein sequence ID" value="HGU58807.1"/>
    <property type="molecule type" value="Genomic_DNA"/>
</dbReference>
<dbReference type="InterPro" id="IPR041492">
    <property type="entry name" value="HAD_2"/>
</dbReference>
<dbReference type="InterPro" id="IPR050155">
    <property type="entry name" value="HAD-like_hydrolase_sf"/>
</dbReference>
<dbReference type="EMBL" id="DTPI01000008">
    <property type="protein sequence ID" value="HGE65824.1"/>
    <property type="molecule type" value="Genomic_DNA"/>
</dbReference>
<dbReference type="InterPro" id="IPR036412">
    <property type="entry name" value="HAD-like_sf"/>
</dbReference>
<evidence type="ECO:0000313" key="2">
    <source>
        <dbReference type="EMBL" id="HGE65824.1"/>
    </source>
</evidence>
<dbReference type="Gene3D" id="1.10.260.80">
    <property type="match status" value="1"/>
</dbReference>